<dbReference type="SFLD" id="SFLDG01129">
    <property type="entry name" value="C1.5:_HAD__Beta-PGM__Phosphata"/>
    <property type="match status" value="1"/>
</dbReference>
<accession>A0A386HKL8</accession>
<dbReference type="SUPFAM" id="SSF56784">
    <property type="entry name" value="HAD-like"/>
    <property type="match status" value="1"/>
</dbReference>
<dbReference type="Gene3D" id="3.40.50.1000">
    <property type="entry name" value="HAD superfamily/HAD-like"/>
    <property type="match status" value="1"/>
</dbReference>
<evidence type="ECO:0000313" key="2">
    <source>
        <dbReference type="Proteomes" id="UP000266118"/>
    </source>
</evidence>
<dbReference type="Proteomes" id="UP000266118">
    <property type="component" value="Chromosome"/>
</dbReference>
<name>A0A386HKL8_9BACT</name>
<dbReference type="SFLD" id="SFLDS00003">
    <property type="entry name" value="Haloacid_Dehalogenase"/>
    <property type="match status" value="1"/>
</dbReference>
<reference evidence="1 2" key="1">
    <citation type="submission" date="2018-09" db="EMBL/GenBank/DDBJ databases">
        <title>Arachidicoccus sp. nov., a bacterium isolated from soil.</title>
        <authorList>
            <person name="Weon H.-Y."/>
            <person name="Kwon S.-W."/>
            <person name="Lee S.A."/>
        </authorList>
    </citation>
    <scope>NUCLEOTIDE SEQUENCE [LARGE SCALE GENOMIC DNA]</scope>
    <source>
        <strain evidence="1 2">KIS59-12</strain>
    </source>
</reference>
<keyword evidence="2" id="KW-1185">Reference proteome</keyword>
<organism evidence="1 2">
    <name type="scientific">Arachidicoccus soli</name>
    <dbReference type="NCBI Taxonomy" id="2341117"/>
    <lineage>
        <taxon>Bacteria</taxon>
        <taxon>Pseudomonadati</taxon>
        <taxon>Bacteroidota</taxon>
        <taxon>Chitinophagia</taxon>
        <taxon>Chitinophagales</taxon>
        <taxon>Chitinophagaceae</taxon>
        <taxon>Arachidicoccus</taxon>
    </lineage>
</organism>
<evidence type="ECO:0000313" key="1">
    <source>
        <dbReference type="EMBL" id="AYD46202.1"/>
    </source>
</evidence>
<dbReference type="InterPro" id="IPR023198">
    <property type="entry name" value="PGP-like_dom2"/>
</dbReference>
<protein>
    <submittedName>
        <fullName evidence="1">HAD family phosphatase</fullName>
    </submittedName>
</protein>
<dbReference type="NCBIfam" id="TIGR01509">
    <property type="entry name" value="HAD-SF-IA-v3"/>
    <property type="match status" value="1"/>
</dbReference>
<dbReference type="Gene3D" id="1.10.150.240">
    <property type="entry name" value="Putative phosphatase, domain 2"/>
    <property type="match status" value="1"/>
</dbReference>
<dbReference type="EMBL" id="CP032489">
    <property type="protein sequence ID" value="AYD46202.1"/>
    <property type="molecule type" value="Genomic_DNA"/>
</dbReference>
<dbReference type="PANTHER" id="PTHR43611">
    <property type="entry name" value="ALPHA-D-GLUCOSE 1-PHOSPHATE PHOSPHATASE"/>
    <property type="match status" value="1"/>
</dbReference>
<dbReference type="InterPro" id="IPR036412">
    <property type="entry name" value="HAD-like_sf"/>
</dbReference>
<dbReference type="CDD" id="cd02603">
    <property type="entry name" value="HAD_sEH-N_like"/>
    <property type="match status" value="1"/>
</dbReference>
<dbReference type="Pfam" id="PF00702">
    <property type="entry name" value="Hydrolase"/>
    <property type="match status" value="1"/>
</dbReference>
<dbReference type="KEGG" id="ark:D6B99_00345"/>
<proteinExistence type="predicted"/>
<sequence>MKHIKNIIFDLGGVLLDIDFSATQKAFENLGVENFHSFYTQHHVDDLFEKLEMGAISPDVFYEQLRVKTKLPLSDAEIMKAWNAMLLNFSEAKMNWLYNISKSYNLYLFSNTNKIHHDYFYSLFKSNFNGKELDSYFIKAWYSHEMGIRKPHATAFSTILKAERLHPSETLFIDDTIGNIEGAKEAGLHTFHLKAPKTLLDLPL</sequence>
<gene>
    <name evidence="1" type="ORF">D6B99_00345</name>
</gene>
<dbReference type="PANTHER" id="PTHR43611:SF3">
    <property type="entry name" value="FLAVIN MONONUCLEOTIDE HYDROLASE 1, CHLOROPLATIC"/>
    <property type="match status" value="1"/>
</dbReference>
<dbReference type="OrthoDB" id="9797415at2"/>
<dbReference type="InterPro" id="IPR023214">
    <property type="entry name" value="HAD_sf"/>
</dbReference>
<dbReference type="AlphaFoldDB" id="A0A386HKL8"/>
<dbReference type="RefSeq" id="WP_119983977.1">
    <property type="nucleotide sequence ID" value="NZ_CP032489.1"/>
</dbReference>
<dbReference type="InterPro" id="IPR006439">
    <property type="entry name" value="HAD-SF_hydro_IA"/>
</dbReference>